<protein>
    <submittedName>
        <fullName evidence="2">Uncharacterized protein</fullName>
    </submittedName>
</protein>
<feature type="transmembrane region" description="Helical" evidence="1">
    <location>
        <begin position="21"/>
        <end position="54"/>
    </location>
</feature>
<evidence type="ECO:0000313" key="2">
    <source>
        <dbReference type="EMBL" id="QJR79643.1"/>
    </source>
</evidence>
<feature type="transmembrane region" description="Helical" evidence="1">
    <location>
        <begin position="74"/>
        <end position="98"/>
    </location>
</feature>
<dbReference type="Proteomes" id="UP000219285">
    <property type="component" value="Chromosome"/>
</dbReference>
<evidence type="ECO:0000256" key="1">
    <source>
        <dbReference type="SAM" id="Phobius"/>
    </source>
</evidence>
<organism evidence="2 3">
    <name type="scientific">Alteromonas pelagimontana</name>
    <dbReference type="NCBI Taxonomy" id="1858656"/>
    <lineage>
        <taxon>Bacteria</taxon>
        <taxon>Pseudomonadati</taxon>
        <taxon>Pseudomonadota</taxon>
        <taxon>Gammaproteobacteria</taxon>
        <taxon>Alteromonadales</taxon>
        <taxon>Alteromonadaceae</taxon>
        <taxon>Alteromonas/Salinimonas group</taxon>
        <taxon>Alteromonas</taxon>
    </lineage>
</organism>
<accession>A0A6M4M907</accession>
<gene>
    <name evidence="2" type="ORF">CA267_001930</name>
</gene>
<dbReference type="RefSeq" id="WP_075609036.1">
    <property type="nucleotide sequence ID" value="NZ_CP052766.1"/>
</dbReference>
<feature type="transmembrane region" description="Helical" evidence="1">
    <location>
        <begin position="140"/>
        <end position="165"/>
    </location>
</feature>
<keyword evidence="3" id="KW-1185">Reference proteome</keyword>
<sequence>MFGLSEQSILDIKYFIEDYSLALMALAFISYTVSVGKVTAFNLTLFFAVVLHLLHQYIARTLLPLYDEVDFKQFLYYFWYLSFAVTDVVFVLASLACIRKFKLLRDRVSNFLLICYLGMAAIQVLRLIDRELDIDALGAVYSNSIILTNIVVTIAVILMAVRVLLVRSGRVLIPAKE</sequence>
<evidence type="ECO:0000313" key="3">
    <source>
        <dbReference type="Proteomes" id="UP000219285"/>
    </source>
</evidence>
<reference evidence="2 3" key="2">
    <citation type="submission" date="2020-04" db="EMBL/GenBank/DDBJ databases">
        <title>Complete genome sequence of Alteromonas pelagimontana 5.12T.</title>
        <authorList>
            <person name="Sinha R.K."/>
            <person name="Krishnan K.P."/>
            <person name="Kurian J.P."/>
        </authorList>
    </citation>
    <scope>NUCLEOTIDE SEQUENCE [LARGE SCALE GENOMIC DNA]</scope>
    <source>
        <strain evidence="2 3">5.12</strain>
    </source>
</reference>
<reference evidence="3" key="1">
    <citation type="submission" date="2014-12" db="EMBL/GenBank/DDBJ databases">
        <title>Complete genome sequence of a multi-drug resistant Klebsiella pneumoniae.</title>
        <authorList>
            <person name="Hua X."/>
            <person name="Chen Q."/>
            <person name="Li X."/>
            <person name="Feng Y."/>
            <person name="Ruan Z."/>
            <person name="Yu Y."/>
        </authorList>
    </citation>
    <scope>NUCLEOTIDE SEQUENCE [LARGE SCALE GENOMIC DNA]</scope>
    <source>
        <strain evidence="3">5.12</strain>
    </source>
</reference>
<dbReference type="EMBL" id="CP052766">
    <property type="protein sequence ID" value="QJR79643.1"/>
    <property type="molecule type" value="Genomic_DNA"/>
</dbReference>
<dbReference type="KEGG" id="apel:CA267_001930"/>
<keyword evidence="1" id="KW-1133">Transmembrane helix</keyword>
<name>A0A6M4M907_9ALTE</name>
<feature type="transmembrane region" description="Helical" evidence="1">
    <location>
        <begin position="110"/>
        <end position="128"/>
    </location>
</feature>
<keyword evidence="1" id="KW-0472">Membrane</keyword>
<dbReference type="AlphaFoldDB" id="A0A6M4M907"/>
<proteinExistence type="predicted"/>
<keyword evidence="1" id="KW-0812">Transmembrane</keyword>